<evidence type="ECO:0000256" key="6">
    <source>
        <dbReference type="ARBA" id="ARBA00022692"/>
    </source>
</evidence>
<keyword evidence="3" id="KW-1003">Cell membrane</keyword>
<feature type="domain" description="General secretion pathway GspH" evidence="12">
    <location>
        <begin position="41"/>
        <end position="148"/>
    </location>
</feature>
<dbReference type="SUPFAM" id="SSF54523">
    <property type="entry name" value="Pili subunits"/>
    <property type="match status" value="1"/>
</dbReference>
<keyword evidence="7 11" id="KW-1133">Transmembrane helix</keyword>
<dbReference type="NCBIfam" id="TIGR02532">
    <property type="entry name" value="IV_pilin_GFxxxE"/>
    <property type="match status" value="1"/>
</dbReference>
<keyword evidence="14" id="KW-1185">Reference proteome</keyword>
<reference evidence="13 14" key="1">
    <citation type="submission" date="2019-10" db="EMBL/GenBank/DDBJ databases">
        <title>Vibrio sp. nov., isolated from Coralline algae surface.</title>
        <authorList>
            <person name="Geng Y."/>
            <person name="Zhang X."/>
        </authorList>
    </citation>
    <scope>NUCLEOTIDE SEQUENCE [LARGE SCALE GENOMIC DNA]</scope>
    <source>
        <strain evidence="13 14">SM1977</strain>
    </source>
</reference>
<evidence type="ECO:0000256" key="7">
    <source>
        <dbReference type="ARBA" id="ARBA00022989"/>
    </source>
</evidence>
<dbReference type="Pfam" id="PF12019">
    <property type="entry name" value="GspH"/>
    <property type="match status" value="1"/>
</dbReference>
<dbReference type="GO" id="GO:0005886">
    <property type="term" value="C:plasma membrane"/>
    <property type="evidence" value="ECO:0007669"/>
    <property type="project" value="UniProtKB-SubCell"/>
</dbReference>
<dbReference type="InterPro" id="IPR045584">
    <property type="entry name" value="Pilin-like"/>
</dbReference>
<dbReference type="Gene3D" id="3.30.700.10">
    <property type="entry name" value="Glycoprotein, Type 4 Pilin"/>
    <property type="match status" value="1"/>
</dbReference>
<dbReference type="GO" id="GO:0015628">
    <property type="term" value="P:protein secretion by the type II secretion system"/>
    <property type="evidence" value="ECO:0007669"/>
    <property type="project" value="InterPro"/>
</dbReference>
<evidence type="ECO:0000256" key="8">
    <source>
        <dbReference type="ARBA" id="ARBA00023136"/>
    </source>
</evidence>
<accession>A0A5Q0TF07</accession>
<keyword evidence="5" id="KW-0997">Cell inner membrane</keyword>
<keyword evidence="4" id="KW-0488">Methylation</keyword>
<evidence type="ECO:0000256" key="2">
    <source>
        <dbReference type="ARBA" id="ARBA00021549"/>
    </source>
</evidence>
<name>A0A5Q0TF07_9VIBR</name>
<comment type="subcellular location">
    <subcellularLocation>
        <location evidence="1">Cell inner membrane</location>
        <topology evidence="1">Single-pass membrane protein</topology>
    </subcellularLocation>
</comment>
<feature type="transmembrane region" description="Helical" evidence="11">
    <location>
        <begin position="6"/>
        <end position="31"/>
    </location>
</feature>
<evidence type="ECO:0000256" key="10">
    <source>
        <dbReference type="ARBA" id="ARBA00030775"/>
    </source>
</evidence>
<comment type="similarity">
    <text evidence="9">Belongs to the GSP H family.</text>
</comment>
<proteinExistence type="inferred from homology"/>
<evidence type="ECO:0000313" key="14">
    <source>
        <dbReference type="Proteomes" id="UP000348942"/>
    </source>
</evidence>
<organism evidence="13 14">
    <name type="scientific">Vibrio algicola</name>
    <dbReference type="NCBI Taxonomy" id="2662262"/>
    <lineage>
        <taxon>Bacteria</taxon>
        <taxon>Pseudomonadati</taxon>
        <taxon>Pseudomonadota</taxon>
        <taxon>Gammaproteobacteria</taxon>
        <taxon>Vibrionales</taxon>
        <taxon>Vibrionaceae</taxon>
        <taxon>Vibrio</taxon>
    </lineage>
</organism>
<dbReference type="PROSITE" id="PS00409">
    <property type="entry name" value="PROKAR_NTER_METHYL"/>
    <property type="match status" value="1"/>
</dbReference>
<dbReference type="InterPro" id="IPR012902">
    <property type="entry name" value="N_methyl_site"/>
</dbReference>
<dbReference type="Pfam" id="PF07963">
    <property type="entry name" value="N_methyl"/>
    <property type="match status" value="1"/>
</dbReference>
<dbReference type="Proteomes" id="UP000348942">
    <property type="component" value="Chromosome 1"/>
</dbReference>
<dbReference type="RefSeq" id="WP_153447430.1">
    <property type="nucleotide sequence ID" value="NZ_CP045699.1"/>
</dbReference>
<evidence type="ECO:0000256" key="3">
    <source>
        <dbReference type="ARBA" id="ARBA00022475"/>
    </source>
</evidence>
<keyword evidence="8 11" id="KW-0472">Membrane</keyword>
<evidence type="ECO:0000256" key="9">
    <source>
        <dbReference type="ARBA" id="ARBA00025772"/>
    </source>
</evidence>
<dbReference type="EMBL" id="CP045699">
    <property type="protein sequence ID" value="QGA65281.1"/>
    <property type="molecule type" value="Genomic_DNA"/>
</dbReference>
<evidence type="ECO:0000256" key="4">
    <source>
        <dbReference type="ARBA" id="ARBA00022481"/>
    </source>
</evidence>
<evidence type="ECO:0000259" key="12">
    <source>
        <dbReference type="Pfam" id="PF12019"/>
    </source>
</evidence>
<keyword evidence="6 11" id="KW-0812">Transmembrane</keyword>
<evidence type="ECO:0000256" key="1">
    <source>
        <dbReference type="ARBA" id="ARBA00004377"/>
    </source>
</evidence>
<dbReference type="AlphaFoldDB" id="A0A5Q0TF07"/>
<dbReference type="InterPro" id="IPR022346">
    <property type="entry name" value="T2SS_GspH"/>
</dbReference>
<sequence>MERGFSLIELMITIVVMTILLAVVAPSMGYFNEKAKMQRLANELSGFLIQARSEAVMQNKTLYLSFLPNTPLGSAPTTYDGKWGLALRASSAIPGSLAAQQNNAEMYLSGMAFKNMTISTNNHWPALDSVNGRPEGGSNSEVTFSIDTEKKLKIIQEGISGRVNICGVGGDLYGYPGC</sequence>
<dbReference type="GO" id="GO:0015627">
    <property type="term" value="C:type II protein secretion system complex"/>
    <property type="evidence" value="ECO:0007669"/>
    <property type="project" value="InterPro"/>
</dbReference>
<dbReference type="InterPro" id="IPR016824">
    <property type="entry name" value="Tfp-pilus_assembly_FimT"/>
</dbReference>
<evidence type="ECO:0000256" key="5">
    <source>
        <dbReference type="ARBA" id="ARBA00022519"/>
    </source>
</evidence>
<protein>
    <recommendedName>
        <fullName evidence="2">Type II secretion system protein H</fullName>
    </recommendedName>
    <alternativeName>
        <fullName evidence="10">General secretion pathway protein H</fullName>
    </alternativeName>
</protein>
<evidence type="ECO:0000256" key="11">
    <source>
        <dbReference type="SAM" id="Phobius"/>
    </source>
</evidence>
<gene>
    <name evidence="13" type="ORF">GFB47_07550</name>
</gene>
<dbReference type="PIRSF" id="PIRSF024622">
    <property type="entry name" value="Tfp_FimT"/>
    <property type="match status" value="1"/>
</dbReference>
<evidence type="ECO:0000313" key="13">
    <source>
        <dbReference type="EMBL" id="QGA65281.1"/>
    </source>
</evidence>